<proteinExistence type="predicted"/>
<name>A0A0A2LTD1_9FLAO</name>
<evidence type="ECO:0000256" key="1">
    <source>
        <dbReference type="SAM" id="Phobius"/>
    </source>
</evidence>
<feature type="transmembrane region" description="Helical" evidence="1">
    <location>
        <begin position="105"/>
        <end position="122"/>
    </location>
</feature>
<evidence type="ECO:0000313" key="3">
    <source>
        <dbReference type="Proteomes" id="UP000030129"/>
    </source>
</evidence>
<keyword evidence="1" id="KW-1133">Transmembrane helix</keyword>
<reference evidence="2 3" key="1">
    <citation type="submission" date="2013-09" db="EMBL/GenBank/DDBJ databases">
        <authorList>
            <person name="Zeng Z."/>
            <person name="Chen C."/>
        </authorList>
    </citation>
    <scope>NUCLEOTIDE SEQUENCE [LARGE SCALE GENOMIC DNA]</scope>
    <source>
        <strain evidence="2 3">F44-8</strain>
    </source>
</reference>
<gene>
    <name evidence="2" type="ORF">Q763_05690</name>
</gene>
<sequence>MNLLRIGCIIIFIIGSIGITTNVQKKLIQLNGKEVKVAITQKPYKTGFGKRKTSDFKFDYQGKTYTKRVEYKYRDTLINQPYIILKTNDDNSVFIYRKEEIDSELTASALLMIISLICFFKAKKTRGQ</sequence>
<dbReference type="AlphaFoldDB" id="A0A0A2LTD1"/>
<accession>A0A0A2LTD1</accession>
<keyword evidence="1" id="KW-0812">Transmembrane</keyword>
<dbReference type="EMBL" id="JRLV01000005">
    <property type="protein sequence ID" value="KGO82586.1"/>
    <property type="molecule type" value="Genomic_DNA"/>
</dbReference>
<comment type="caution">
    <text evidence="2">The sequence shown here is derived from an EMBL/GenBank/DDBJ whole genome shotgun (WGS) entry which is preliminary data.</text>
</comment>
<keyword evidence="3" id="KW-1185">Reference proteome</keyword>
<evidence type="ECO:0008006" key="4">
    <source>
        <dbReference type="Google" id="ProtNLM"/>
    </source>
</evidence>
<evidence type="ECO:0000313" key="2">
    <source>
        <dbReference type="EMBL" id="KGO82586.1"/>
    </source>
</evidence>
<keyword evidence="1" id="KW-0472">Membrane</keyword>
<dbReference type="RefSeq" id="WP_035132016.1">
    <property type="nucleotide sequence ID" value="NZ_JRLV01000005.1"/>
</dbReference>
<protein>
    <recommendedName>
        <fullName evidence="4">DUF3592 domain-containing protein</fullName>
    </recommendedName>
</protein>
<dbReference type="STRING" id="1406840.Q763_05690"/>
<feature type="transmembrane region" description="Helical" evidence="1">
    <location>
        <begin position="6"/>
        <end position="23"/>
    </location>
</feature>
<organism evidence="2 3">
    <name type="scientific">Flavobacterium beibuense F44-8</name>
    <dbReference type="NCBI Taxonomy" id="1406840"/>
    <lineage>
        <taxon>Bacteria</taxon>
        <taxon>Pseudomonadati</taxon>
        <taxon>Bacteroidota</taxon>
        <taxon>Flavobacteriia</taxon>
        <taxon>Flavobacteriales</taxon>
        <taxon>Flavobacteriaceae</taxon>
        <taxon>Flavobacterium</taxon>
    </lineage>
</organism>
<dbReference type="Proteomes" id="UP000030129">
    <property type="component" value="Unassembled WGS sequence"/>
</dbReference>